<dbReference type="CDD" id="cd01317">
    <property type="entry name" value="DHOase_IIa"/>
    <property type="match status" value="1"/>
</dbReference>
<feature type="binding site" evidence="6">
    <location>
        <position position="100"/>
    </location>
    <ligand>
        <name>substrate</name>
    </ligand>
</feature>
<organism evidence="8 9">
    <name type="scientific">Lawsonella clevelandensis</name>
    <dbReference type="NCBI Taxonomy" id="1528099"/>
    <lineage>
        <taxon>Bacteria</taxon>
        <taxon>Bacillati</taxon>
        <taxon>Actinomycetota</taxon>
        <taxon>Actinomycetes</taxon>
        <taxon>Mycobacteriales</taxon>
        <taxon>Lawsonellaceae</taxon>
        <taxon>Lawsonella</taxon>
    </lineage>
</organism>
<dbReference type="GO" id="GO:0005737">
    <property type="term" value="C:cytoplasm"/>
    <property type="evidence" value="ECO:0007669"/>
    <property type="project" value="TreeGrafter"/>
</dbReference>
<dbReference type="InterPro" id="IPR024403">
    <property type="entry name" value="DHOase_cat"/>
</dbReference>
<evidence type="ECO:0000256" key="2">
    <source>
        <dbReference type="ARBA" id="ARBA00010286"/>
    </source>
</evidence>
<feature type="binding site" evidence="6">
    <location>
        <position position="187"/>
    </location>
    <ligand>
        <name>Zn(2+)</name>
        <dbReference type="ChEBI" id="CHEBI:29105"/>
        <label>2</label>
    </ligand>
</feature>
<dbReference type="PROSITE" id="PS00482">
    <property type="entry name" value="DIHYDROOROTASE_1"/>
    <property type="match status" value="1"/>
</dbReference>
<protein>
    <recommendedName>
        <fullName evidence="6">Dihydroorotase</fullName>
        <shortName evidence="6">DHOase</shortName>
        <ecNumber evidence="6">3.5.2.3</ecNumber>
    </recommendedName>
</protein>
<feature type="binding site" evidence="6">
    <location>
        <begin position="68"/>
        <end position="70"/>
    </location>
    <ligand>
        <name>substrate</name>
    </ligand>
</feature>
<evidence type="ECO:0000256" key="5">
    <source>
        <dbReference type="ARBA" id="ARBA00022975"/>
    </source>
</evidence>
<sequence length="439" mass="47378">MKKDTMTALIIRNVRLYGEGDAVDVLVHDGRIDNIADHGTLTTLPTECEEYDGRGNVLLPGFVDIHVHLREPGREDTETIASGSAAAAIGGFTAVYTMPNTNPVIDNNNLAEMVWSKGQEIGLCDVYPVGSITVGLQGKELSEMGLMNKGKAQVRWFSDDGKCVNNPLVMRRALEYAAGLGATIAQHAEEDRLTEGAIAHEGPMAAKLGMKGWPRAAEESIVARDILLARDAHAHIHVCHASTKGTVELLKWAHEQGVNITAEVTPHHLLLNDSVLPTYNGVYRVNPPLREESDNEALQQALIDGVIDCVATDHAPHGSEETCCEFAKAANGMLGLETSLAIMAQVMVESGRMTWRDIARVMSERPAKLVGLADHGRPLEVGEPANLTVIDPDAGWCVHGEELASIASNTPYEGMEFRARPVLTVLRGRVTARDGEAAL</sequence>
<dbReference type="NCBIfam" id="TIGR00857">
    <property type="entry name" value="pyrC_multi"/>
    <property type="match status" value="1"/>
</dbReference>
<keyword evidence="9" id="KW-1185">Reference proteome</keyword>
<evidence type="ECO:0000256" key="6">
    <source>
        <dbReference type="HAMAP-Rule" id="MF_00220"/>
    </source>
</evidence>
<dbReference type="GO" id="GO:0044205">
    <property type="term" value="P:'de novo' UMP biosynthetic process"/>
    <property type="evidence" value="ECO:0007669"/>
    <property type="project" value="UniProtKB-UniRule"/>
</dbReference>
<dbReference type="GO" id="GO:0006145">
    <property type="term" value="P:purine nucleobase catabolic process"/>
    <property type="evidence" value="ECO:0007669"/>
    <property type="project" value="TreeGrafter"/>
</dbReference>
<comment type="caution">
    <text evidence="6">Lacks conserved residue(s) required for the propagation of feature annotation.</text>
</comment>
<dbReference type="GO" id="GO:0004151">
    <property type="term" value="F:dihydroorotase activity"/>
    <property type="evidence" value="ECO:0007669"/>
    <property type="project" value="UniProtKB-UniRule"/>
</dbReference>
<evidence type="ECO:0000313" key="8">
    <source>
        <dbReference type="EMBL" id="VHN99554.1"/>
    </source>
</evidence>
<dbReference type="Gene3D" id="2.30.40.10">
    <property type="entry name" value="Urease, subunit C, domain 1"/>
    <property type="match status" value="1"/>
</dbReference>
<dbReference type="AlphaFoldDB" id="A0A5E3ZVW4"/>
<feature type="domain" description="Dihydroorotase catalytic" evidence="7">
    <location>
        <begin position="55"/>
        <end position="244"/>
    </location>
</feature>
<feature type="binding site" evidence="6">
    <location>
        <position position="160"/>
    </location>
    <ligand>
        <name>Zn(2+)</name>
        <dbReference type="ChEBI" id="CHEBI:29105"/>
        <label>1</label>
    </ligand>
</feature>
<dbReference type="Proteomes" id="UP000324288">
    <property type="component" value="Chromosome"/>
</dbReference>
<dbReference type="InterPro" id="IPR002195">
    <property type="entry name" value="Dihydroorotase_CS"/>
</dbReference>
<dbReference type="NCBIfam" id="NF006836">
    <property type="entry name" value="PRK09357.1-1"/>
    <property type="match status" value="1"/>
</dbReference>
<dbReference type="Gene3D" id="3.20.20.140">
    <property type="entry name" value="Metal-dependent hydrolases"/>
    <property type="match status" value="1"/>
</dbReference>
<feature type="binding site" evidence="6">
    <location>
        <position position="240"/>
    </location>
    <ligand>
        <name>Zn(2+)</name>
        <dbReference type="ChEBI" id="CHEBI:29105"/>
        <label>2</label>
    </ligand>
</feature>
<comment type="cofactor">
    <cofactor evidence="6">
        <name>Zn(2+)</name>
        <dbReference type="ChEBI" id="CHEBI:29105"/>
    </cofactor>
    <text evidence="6">Binds 2 Zn(2+) ions per subunit.</text>
</comment>
<feature type="binding site" evidence="6">
    <location>
        <position position="317"/>
    </location>
    <ligand>
        <name>substrate</name>
    </ligand>
</feature>
<dbReference type="SUPFAM" id="SSF51338">
    <property type="entry name" value="Composite domain of metallo-dependent hydrolases"/>
    <property type="match status" value="1"/>
</dbReference>
<dbReference type="PANTHER" id="PTHR43668:SF2">
    <property type="entry name" value="ALLANTOINASE"/>
    <property type="match status" value="1"/>
</dbReference>
<dbReference type="UniPathway" id="UPA00070">
    <property type="reaction ID" value="UER00117"/>
</dbReference>
<dbReference type="RefSeq" id="WP_237023740.1">
    <property type="nucleotide sequence ID" value="NZ_CP012390.1"/>
</dbReference>
<dbReference type="InterPro" id="IPR004722">
    <property type="entry name" value="DHOase"/>
</dbReference>
<evidence type="ECO:0000259" key="7">
    <source>
        <dbReference type="Pfam" id="PF12890"/>
    </source>
</evidence>
<evidence type="ECO:0000256" key="4">
    <source>
        <dbReference type="ARBA" id="ARBA00022801"/>
    </source>
</evidence>
<accession>A0A5E3ZVW4</accession>
<dbReference type="GO" id="GO:0004038">
    <property type="term" value="F:allantoinase activity"/>
    <property type="evidence" value="ECO:0007669"/>
    <property type="project" value="TreeGrafter"/>
</dbReference>
<feature type="active site" evidence="6">
    <location>
        <position position="313"/>
    </location>
</feature>
<dbReference type="InterPro" id="IPR032466">
    <property type="entry name" value="Metal_Hydrolase"/>
</dbReference>
<dbReference type="GO" id="GO:0008270">
    <property type="term" value="F:zinc ion binding"/>
    <property type="evidence" value="ECO:0007669"/>
    <property type="project" value="UniProtKB-UniRule"/>
</dbReference>
<feature type="binding site" evidence="6">
    <location>
        <position position="68"/>
    </location>
    <ligand>
        <name>Zn(2+)</name>
        <dbReference type="ChEBI" id="CHEBI:29105"/>
        <label>1</label>
    </ligand>
</feature>
<dbReference type="Pfam" id="PF12890">
    <property type="entry name" value="DHOase"/>
    <property type="match status" value="1"/>
</dbReference>
<comment type="similarity">
    <text evidence="2 6">Belongs to the metallo-dependent hydrolases superfamily. DHOase family. Class I DHOase subfamily.</text>
</comment>
<dbReference type="EC" id="3.5.2.3" evidence="6"/>
<evidence type="ECO:0000313" key="9">
    <source>
        <dbReference type="Proteomes" id="UP000324288"/>
    </source>
</evidence>
<comment type="function">
    <text evidence="1 6">Catalyzes the reversible cyclization of carbamoyl aspartate to dihydroorotate.</text>
</comment>
<dbReference type="InterPro" id="IPR011059">
    <property type="entry name" value="Metal-dep_hydrolase_composite"/>
</dbReference>
<evidence type="ECO:0000256" key="1">
    <source>
        <dbReference type="ARBA" id="ARBA00002368"/>
    </source>
</evidence>
<keyword evidence="4 6" id="KW-0378">Hydrolase</keyword>
<keyword evidence="6" id="KW-0862">Zinc</keyword>
<dbReference type="HAMAP" id="MF_00220_B">
    <property type="entry name" value="PyrC_classI_B"/>
    <property type="match status" value="1"/>
</dbReference>
<dbReference type="PANTHER" id="PTHR43668">
    <property type="entry name" value="ALLANTOINASE"/>
    <property type="match status" value="1"/>
</dbReference>
<comment type="catalytic activity">
    <reaction evidence="6">
        <text>(S)-dihydroorotate + H2O = N-carbamoyl-L-aspartate + H(+)</text>
        <dbReference type="Rhea" id="RHEA:24296"/>
        <dbReference type="ChEBI" id="CHEBI:15377"/>
        <dbReference type="ChEBI" id="CHEBI:15378"/>
        <dbReference type="ChEBI" id="CHEBI:30864"/>
        <dbReference type="ChEBI" id="CHEBI:32814"/>
        <dbReference type="EC" id="3.5.2.3"/>
    </reaction>
</comment>
<dbReference type="InterPro" id="IPR050138">
    <property type="entry name" value="DHOase/Allantoinase_Hydrolase"/>
</dbReference>
<feature type="binding site" evidence="6">
    <location>
        <position position="313"/>
    </location>
    <ligand>
        <name>Zn(2+)</name>
        <dbReference type="ChEBI" id="CHEBI:29105"/>
        <label>1</label>
    </ligand>
</feature>
<feature type="binding site" evidence="6">
    <location>
        <position position="66"/>
    </location>
    <ligand>
        <name>Zn(2+)</name>
        <dbReference type="ChEBI" id="CHEBI:29105"/>
        <label>1</label>
    </ligand>
</feature>
<dbReference type="EMBL" id="LR584267">
    <property type="protein sequence ID" value="VHN99554.1"/>
    <property type="molecule type" value="Genomic_DNA"/>
</dbReference>
<name>A0A5E3ZVW4_9ACTN</name>
<proteinExistence type="inferred from homology"/>
<feature type="binding site" evidence="6">
    <location>
        <position position="286"/>
    </location>
    <ligand>
        <name>substrate</name>
    </ligand>
</feature>
<reference evidence="8 9" key="1">
    <citation type="submission" date="2019-04" db="EMBL/GenBank/DDBJ databases">
        <authorList>
            <person name="Seth-Smith MB H."/>
            <person name="Seth-Smith H."/>
        </authorList>
    </citation>
    <scope>NUCLEOTIDE SEQUENCE [LARGE SCALE GENOMIC DNA]</scope>
    <source>
        <strain evidence="8">USB-603019</strain>
    </source>
</reference>
<evidence type="ECO:0000256" key="3">
    <source>
        <dbReference type="ARBA" id="ARBA00022723"/>
    </source>
</evidence>
<gene>
    <name evidence="6 8" type="primary">pyrC</name>
    <name evidence="8" type="ORF">LC603019_00086</name>
</gene>
<feature type="binding site" evidence="6">
    <location>
        <position position="160"/>
    </location>
    <ligand>
        <name>Zn(2+)</name>
        <dbReference type="ChEBI" id="CHEBI:29105"/>
        <label>2</label>
    </ligand>
</feature>
<keyword evidence="3 6" id="KW-0479">Metal-binding</keyword>
<keyword evidence="5 6" id="KW-0665">Pyrimidine biosynthesis</keyword>
<comment type="pathway">
    <text evidence="6">Pyrimidine metabolism; UMP biosynthesis via de novo pathway; (S)-dihydroorotate from bicarbonate: step 3/3.</text>
</comment>
<dbReference type="SUPFAM" id="SSF51556">
    <property type="entry name" value="Metallo-dependent hydrolases"/>
    <property type="match status" value="1"/>
</dbReference>